<dbReference type="KEGG" id="tcb:TCARB_1204"/>
<reference evidence="3" key="1">
    <citation type="book" date="2010" name="EXTREMOPHILES" publisher="0:0-0">
        <title>Complete genome sequences of ten hyperthermophilic archaea reveal their metabolic capabilities and possible ecological roles.</title>
        <editorList>
            <person name="?"/>
        </editorList>
        <authorList>
            <person name="Ravin N.V."/>
            <person name="Mardanov A.V."/>
            <person name="Bonch-Osmolovskaya E.A."/>
            <person name="Skryabin K.G."/>
        </authorList>
    </citation>
    <scope>NUCLEOTIDE SEQUENCE [LARGE SCALE GENOMIC DNA]</scope>
    <source>
        <strain evidence="3">1505</strain>
    </source>
</reference>
<evidence type="ECO:0000313" key="3">
    <source>
        <dbReference type="Proteomes" id="UP000266720"/>
    </source>
</evidence>
<keyword evidence="1" id="KW-1133">Transmembrane helix</keyword>
<dbReference type="Proteomes" id="UP000266720">
    <property type="component" value="Chromosome"/>
</dbReference>
<dbReference type="RefSeq" id="WP_020961820.1">
    <property type="nucleotide sequence ID" value="NZ_CP007493.1"/>
</dbReference>
<accession>A0A3G1A5X3</accession>
<name>A0A3G1A5X3_9CREN</name>
<evidence type="ECO:0000313" key="2">
    <source>
        <dbReference type="EMBL" id="AJB42252.1"/>
    </source>
</evidence>
<keyword evidence="1" id="KW-0812">Transmembrane</keyword>
<sequence length="398" mass="43397">MNTKKILIVSVVLVAVLVFAVNSHAQPITVAVDLGHGESNKYLSYIMGNITGVQWRIITTTITPDVLKGVDILLLGQPTVAFSPDEIQAIKDWLFSGNKVLYVAGDSDYGPGQKTIVQINDLLAGIGTKLRLEHGSVYSDNPNVTAKAYYRMLSFVEPDNVPGLFTDIIKQGVTKPILMHGPGCIIWQDAQGKYHDPVKETFPGLIRIVWAHKAYIGDNTPPIPYVYDPMTYGKGTGDHDFVMYAAEYFSDKNSLVVVAGESLYGDYEPAWASSYYGVSLDGPLFVQNLIKWWVKLITTGPIERKLGDLSQSVSTLSGNLNQLSSQVSSQGSAIQKMQGDIQSIKNDVDSLKATVNSLAGTVNELMILVIVEAVLIVVVLALMFLRKPKASSATEVKK</sequence>
<dbReference type="EMBL" id="CP007493">
    <property type="protein sequence ID" value="AJB42252.1"/>
    <property type="molecule type" value="Genomic_DNA"/>
</dbReference>
<keyword evidence="1" id="KW-0472">Membrane</keyword>
<organism evidence="2 3">
    <name type="scientific">Thermofilum adornatum 1505</name>
    <dbReference type="NCBI Taxonomy" id="697581"/>
    <lineage>
        <taxon>Archaea</taxon>
        <taxon>Thermoproteota</taxon>
        <taxon>Thermoprotei</taxon>
        <taxon>Thermofilales</taxon>
        <taxon>Thermofilaceae</taxon>
        <taxon>Thermofilum</taxon>
    </lineage>
</organism>
<dbReference type="GeneID" id="25406612"/>
<feature type="transmembrane region" description="Helical" evidence="1">
    <location>
        <begin position="365"/>
        <end position="385"/>
    </location>
</feature>
<proteinExistence type="predicted"/>
<dbReference type="STRING" id="697581.TCARB_1204"/>
<dbReference type="SUPFAM" id="SSF52317">
    <property type="entry name" value="Class I glutamine amidotransferase-like"/>
    <property type="match status" value="1"/>
</dbReference>
<dbReference type="GeneID" id="16572772"/>
<protein>
    <submittedName>
        <fullName evidence="2">Uncharacterized protein</fullName>
    </submittedName>
</protein>
<evidence type="ECO:0000256" key="1">
    <source>
        <dbReference type="SAM" id="Phobius"/>
    </source>
</evidence>
<dbReference type="SUPFAM" id="SSF58100">
    <property type="entry name" value="Bacterial hemolysins"/>
    <property type="match status" value="1"/>
</dbReference>
<dbReference type="Gene3D" id="1.20.5.300">
    <property type="match status" value="1"/>
</dbReference>
<dbReference type="AlphaFoldDB" id="A0A3G1A5X3"/>
<gene>
    <name evidence="2" type="ORF">TCARB_1204</name>
</gene>
<dbReference type="InterPro" id="IPR029062">
    <property type="entry name" value="Class_I_gatase-like"/>
</dbReference>